<dbReference type="RefSeq" id="WP_179636333.1">
    <property type="nucleotide sequence ID" value="NZ_JACCFH010000002.1"/>
</dbReference>
<organism evidence="1 2">
    <name type="scientific">Sphaerotilus montanus</name>
    <dbReference type="NCBI Taxonomy" id="522889"/>
    <lineage>
        <taxon>Bacteria</taxon>
        <taxon>Pseudomonadati</taxon>
        <taxon>Pseudomonadota</taxon>
        <taxon>Betaproteobacteria</taxon>
        <taxon>Burkholderiales</taxon>
        <taxon>Sphaerotilaceae</taxon>
        <taxon>Sphaerotilus</taxon>
    </lineage>
</organism>
<evidence type="ECO:0000313" key="1">
    <source>
        <dbReference type="EMBL" id="NYG35438.1"/>
    </source>
</evidence>
<keyword evidence="2" id="KW-1185">Reference proteome</keyword>
<reference evidence="1 2" key="1">
    <citation type="submission" date="2020-07" db="EMBL/GenBank/DDBJ databases">
        <title>Genomic Encyclopedia of Archaeal and Bacterial Type Strains, Phase II (KMG-II): from individual species to whole genera.</title>
        <authorList>
            <person name="Goeker M."/>
        </authorList>
    </citation>
    <scope>NUCLEOTIDE SEQUENCE [LARGE SCALE GENOMIC DNA]</scope>
    <source>
        <strain evidence="1 2">DSM 21226</strain>
    </source>
</reference>
<comment type="caution">
    <text evidence="1">The sequence shown here is derived from an EMBL/GenBank/DDBJ whole genome shotgun (WGS) entry which is preliminary data.</text>
</comment>
<gene>
    <name evidence="1" type="ORF">BDD16_004500</name>
</gene>
<dbReference type="AlphaFoldDB" id="A0A7Y9R4J1"/>
<proteinExistence type="predicted"/>
<accession>A0A7Y9R4J1</accession>
<sequence length="122" mass="13985">MWLLTPIGFFSIVCKPEDVSTGTLTVRARVKADLENLRAHLLPELGEIRKSPHNDYRYRAQAPREAVAQAMARSIEQLGYSNFKSEVGRKQGHERAGVYHDVWEVLYNLQDDPRHERKVSPA</sequence>
<name>A0A7Y9R4J1_9BURK</name>
<dbReference type="EMBL" id="JACCFH010000002">
    <property type="protein sequence ID" value="NYG35438.1"/>
    <property type="molecule type" value="Genomic_DNA"/>
</dbReference>
<dbReference type="Proteomes" id="UP000518288">
    <property type="component" value="Unassembled WGS sequence"/>
</dbReference>
<protein>
    <submittedName>
        <fullName evidence="1">Uncharacterized protein</fullName>
    </submittedName>
</protein>
<evidence type="ECO:0000313" key="2">
    <source>
        <dbReference type="Proteomes" id="UP000518288"/>
    </source>
</evidence>